<proteinExistence type="predicted"/>
<dbReference type="Gene3D" id="3.40.1030.10">
    <property type="entry name" value="Nucleoside phosphorylase/phosphoribosyltransferase catalytic domain"/>
    <property type="match status" value="1"/>
</dbReference>
<dbReference type="Pfam" id="PF00591">
    <property type="entry name" value="Glycos_transf_3"/>
    <property type="match status" value="1"/>
</dbReference>
<dbReference type="eggNOG" id="KOG1438">
    <property type="taxonomic scope" value="Eukaryota"/>
</dbReference>
<accession>R5A7Y4</accession>
<dbReference type="Proteomes" id="UP000013776">
    <property type="component" value="Unassembled WGS sequence"/>
</dbReference>
<dbReference type="PANTHER" id="PTHR43285">
    <property type="entry name" value="ANTHRANILATE PHOSPHORIBOSYLTRANSFERASE"/>
    <property type="match status" value="1"/>
</dbReference>
<evidence type="ECO:0000313" key="4">
    <source>
        <dbReference type="EMBL" id="CCX35404.1"/>
    </source>
</evidence>
<comment type="caution">
    <text evidence="4">The sequence shown here is derived from an EMBL/GenBank/DDBJ whole genome shotgun (WGS) entry which is preliminary data.</text>
</comment>
<dbReference type="InterPro" id="IPR000312">
    <property type="entry name" value="Glycosyl_Trfase_fam3"/>
</dbReference>
<name>R5A7Y4_TAPDE</name>
<dbReference type="InterPro" id="IPR005940">
    <property type="entry name" value="Anthranilate_Pribosyl_Tfrase"/>
</dbReference>
<keyword evidence="1 4" id="KW-0328">Glycosyltransferase</keyword>
<organism evidence="4 5">
    <name type="scientific">Taphrina deformans (strain PYCC 5710 / ATCC 11124 / CBS 356.35 / IMI 108563 / JCM 9778 / NBRC 8474)</name>
    <name type="common">Peach leaf curl fungus</name>
    <name type="synonym">Lalaria deformans</name>
    <dbReference type="NCBI Taxonomy" id="1097556"/>
    <lineage>
        <taxon>Eukaryota</taxon>
        <taxon>Fungi</taxon>
        <taxon>Dikarya</taxon>
        <taxon>Ascomycota</taxon>
        <taxon>Taphrinomycotina</taxon>
        <taxon>Taphrinomycetes</taxon>
        <taxon>Taphrinales</taxon>
        <taxon>Taphrinaceae</taxon>
        <taxon>Taphrina</taxon>
    </lineage>
</organism>
<dbReference type="VEuPathDB" id="FungiDB:TAPDE_000432"/>
<gene>
    <name evidence="4" type="ORF">TAPDE_000432</name>
</gene>
<evidence type="ECO:0000256" key="1">
    <source>
        <dbReference type="ARBA" id="ARBA00022676"/>
    </source>
</evidence>
<feature type="domain" description="Glycosyl transferase family 3" evidence="3">
    <location>
        <begin position="92"/>
        <end position="346"/>
    </location>
</feature>
<evidence type="ECO:0000313" key="5">
    <source>
        <dbReference type="Proteomes" id="UP000013776"/>
    </source>
</evidence>
<dbReference type="SUPFAM" id="SSF52418">
    <property type="entry name" value="Nucleoside phosphorylase/phosphoribosyltransferase catalytic domain"/>
    <property type="match status" value="1"/>
</dbReference>
<dbReference type="STRING" id="1097556.R5A7Y4"/>
<keyword evidence="2" id="KW-0808">Transferase</keyword>
<dbReference type="PANTHER" id="PTHR43285:SF2">
    <property type="entry name" value="ANTHRANILATE PHOSPHORIBOSYLTRANSFERASE"/>
    <property type="match status" value="1"/>
</dbReference>
<dbReference type="GO" id="GO:0000162">
    <property type="term" value="P:L-tryptophan biosynthetic process"/>
    <property type="evidence" value="ECO:0007669"/>
    <property type="project" value="InterPro"/>
</dbReference>
<keyword evidence="5" id="KW-1185">Reference proteome</keyword>
<reference evidence="4 5" key="1">
    <citation type="journal article" date="2013" name="MBio">
        <title>Genome sequencing of the plant pathogen Taphrina deformans, the causal agent of peach leaf curl.</title>
        <authorList>
            <person name="Cisse O.H."/>
            <person name="Almeida J.M.G.C.F."/>
            <person name="Fonseca A."/>
            <person name="Kumar A.A."/>
            <person name="Salojaervi J."/>
            <person name="Overmyer K."/>
            <person name="Hauser P.M."/>
            <person name="Pagni M."/>
        </authorList>
    </citation>
    <scope>NUCLEOTIDE SEQUENCE [LARGE SCALE GENOMIC DNA]</scope>
    <source>
        <strain evidence="5">PYCC 5710 / ATCC 11124 / CBS 356.35 / IMI 108563 / JCM 9778 / NBRC 8474</strain>
    </source>
</reference>
<dbReference type="NCBIfam" id="TIGR01245">
    <property type="entry name" value="trpD"/>
    <property type="match status" value="1"/>
</dbReference>
<dbReference type="AlphaFoldDB" id="R5A7Y4"/>
<dbReference type="GO" id="GO:0005829">
    <property type="term" value="C:cytosol"/>
    <property type="evidence" value="ECO:0007669"/>
    <property type="project" value="TreeGrafter"/>
</dbReference>
<evidence type="ECO:0000259" key="3">
    <source>
        <dbReference type="Pfam" id="PF00591"/>
    </source>
</evidence>
<sequence>MDAIERYLKDPEKSYGLMSDCFVQILDPSASQDSISKFLVHLHESRLDRKPDVITKAVEILRKVALKWPIPEKGASQTHEDTLQTLTNSETVCVDIVGTGGDGHNTFNVSTTAAIVAAGVAKVRVIKHGNKASTSSSGSADILRSYGCNLLLNPTDIPAISSPFLFLLAPIWNPALANVALIRRQLKHPTIFNILGPLLNPAPIEARIIGVHSPELGPVFIESFSRLSPQGRCMIVCGEERLDEISPAGPTNIWTYDQISGIQSSIIKPEDFGLRPHTLDSVKSGSPADNAKILGELLDGQMEIGHPILDYVLINCAALLKVSGIVEDYKKGVALALESVRSGAALNALNSFRDESKSAIR</sequence>
<dbReference type="EMBL" id="CAHR02000014">
    <property type="protein sequence ID" value="CCX35404.1"/>
    <property type="molecule type" value="Genomic_DNA"/>
</dbReference>
<dbReference type="GO" id="GO:0004048">
    <property type="term" value="F:anthranilate phosphoribosyltransferase activity"/>
    <property type="evidence" value="ECO:0007669"/>
    <property type="project" value="InterPro"/>
</dbReference>
<dbReference type="OrthoDB" id="427800at2759"/>
<protein>
    <submittedName>
        <fullName evidence="4">Anthranilate phosphoribosyltransferase</fullName>
    </submittedName>
</protein>
<evidence type="ECO:0000256" key="2">
    <source>
        <dbReference type="ARBA" id="ARBA00022679"/>
    </source>
</evidence>
<dbReference type="InterPro" id="IPR035902">
    <property type="entry name" value="Nuc_phospho_transferase"/>
</dbReference>